<feature type="signal peptide" evidence="4">
    <location>
        <begin position="1"/>
        <end position="25"/>
    </location>
</feature>
<dbReference type="PANTHER" id="PTHR30024:SF47">
    <property type="entry name" value="TAURINE-BINDING PERIPLASMIC PROTEIN"/>
    <property type="match status" value="1"/>
</dbReference>
<evidence type="ECO:0000256" key="4">
    <source>
        <dbReference type="SAM" id="SignalP"/>
    </source>
</evidence>
<keyword evidence="3 4" id="KW-0732">Signal</keyword>
<evidence type="ECO:0000313" key="6">
    <source>
        <dbReference type="Proteomes" id="UP000182840"/>
    </source>
</evidence>
<accession>A0A1L3SP97</accession>
<dbReference type="Pfam" id="PF13379">
    <property type="entry name" value="NMT1_2"/>
    <property type="match status" value="1"/>
</dbReference>
<sequence length="348" mass="37108">MLNLTRRRFGAWAAATMLFVGGTFAADTSLAANVAPLDPPQTVKVAYVPIMKFATAYVAKQRGIFDKYGLDVEFERVKSGTEAIAFLDQGNVDVGGIAIVSSLWSAWDRGLDIRIIAPGALDPMENGPTKLLVRKDLADSGAIGSIADLKGKRIGAAGGPGSGGEFFVSKALEQADLTIRDVELMNIGNADMPAALEAKSVDAALLSSPFSDQAISSGTAEVLAQDFTPGLMTVAFVASGKFIKERPEAAERFVLALAEAARMMQGDDYLASENIEAYLANTASTEEAIRQGNPVIYDPNVAIPVEGLADVERVHRENGRTEYEEPLDLSKAVDETFTRKAIETLGRM</sequence>
<comment type="subcellular location">
    <subcellularLocation>
        <location evidence="1">Periplasm</location>
    </subcellularLocation>
</comment>
<organism evidence="5 6">
    <name type="scientific">Aquibium oceanicum</name>
    <dbReference type="NCBI Taxonomy" id="1670800"/>
    <lineage>
        <taxon>Bacteria</taxon>
        <taxon>Pseudomonadati</taxon>
        <taxon>Pseudomonadota</taxon>
        <taxon>Alphaproteobacteria</taxon>
        <taxon>Hyphomicrobiales</taxon>
        <taxon>Phyllobacteriaceae</taxon>
        <taxon>Aquibium</taxon>
    </lineage>
</organism>
<dbReference type="Gene3D" id="3.40.190.10">
    <property type="entry name" value="Periplasmic binding protein-like II"/>
    <property type="match status" value="2"/>
</dbReference>
<dbReference type="AlphaFoldDB" id="A0A1L3SP97"/>
<feature type="chain" id="PRO_5011978577" description="ABC transporter substrate-binding protein" evidence="4">
    <location>
        <begin position="26"/>
        <end position="348"/>
    </location>
</feature>
<dbReference type="EMBL" id="CP018171">
    <property type="protein sequence ID" value="APH71239.1"/>
    <property type="molecule type" value="Genomic_DNA"/>
</dbReference>
<reference evidence="6" key="1">
    <citation type="submission" date="2016-11" db="EMBL/GenBank/DDBJ databases">
        <title>Mesorhizobium oceanicum sp. nov., isolated from deep seawater in South China Sea.</title>
        <authorList>
            <person name="Fu G.-Y."/>
        </authorList>
    </citation>
    <scope>NUCLEOTIDE SEQUENCE [LARGE SCALE GENOMIC DNA]</scope>
    <source>
        <strain evidence="6">B7</strain>
    </source>
</reference>
<proteinExistence type="inferred from homology"/>
<dbReference type="PANTHER" id="PTHR30024">
    <property type="entry name" value="ALIPHATIC SULFONATES-BINDING PROTEIN-RELATED"/>
    <property type="match status" value="1"/>
</dbReference>
<gene>
    <name evidence="5" type="ORF">BSQ44_07510</name>
</gene>
<evidence type="ECO:0000256" key="3">
    <source>
        <dbReference type="ARBA" id="ARBA00022729"/>
    </source>
</evidence>
<dbReference type="Proteomes" id="UP000182840">
    <property type="component" value="Chromosome"/>
</dbReference>
<evidence type="ECO:0008006" key="7">
    <source>
        <dbReference type="Google" id="ProtNLM"/>
    </source>
</evidence>
<dbReference type="STRING" id="1670800.BSQ44_07510"/>
<evidence type="ECO:0000313" key="5">
    <source>
        <dbReference type="EMBL" id="APH71239.1"/>
    </source>
</evidence>
<evidence type="ECO:0000256" key="1">
    <source>
        <dbReference type="ARBA" id="ARBA00004418"/>
    </source>
</evidence>
<protein>
    <recommendedName>
        <fullName evidence="7">ABC transporter substrate-binding protein</fullName>
    </recommendedName>
</protein>
<dbReference type="RefSeq" id="WP_072602672.1">
    <property type="nucleotide sequence ID" value="NZ_CP018171.1"/>
</dbReference>
<dbReference type="OrthoDB" id="9771642at2"/>
<name>A0A1L3SP97_9HYPH</name>
<comment type="similarity">
    <text evidence="2">Belongs to the bacterial solute-binding protein SsuA/TauA family.</text>
</comment>
<evidence type="ECO:0000256" key="2">
    <source>
        <dbReference type="ARBA" id="ARBA00010742"/>
    </source>
</evidence>
<keyword evidence="6" id="KW-1185">Reference proteome</keyword>
<dbReference type="SUPFAM" id="SSF53850">
    <property type="entry name" value="Periplasmic binding protein-like II"/>
    <property type="match status" value="1"/>
</dbReference>
<dbReference type="GO" id="GO:0042597">
    <property type="term" value="C:periplasmic space"/>
    <property type="evidence" value="ECO:0007669"/>
    <property type="project" value="UniProtKB-SubCell"/>
</dbReference>
<dbReference type="KEGG" id="meso:BSQ44_07510"/>